<gene>
    <name evidence="3" type="primary">fdhD</name>
    <name evidence="4" type="ORF">HNQ80_001266</name>
</gene>
<name>A0A841KP13_9FIRM</name>
<dbReference type="InterPro" id="IPR016193">
    <property type="entry name" value="Cytidine_deaminase-like"/>
</dbReference>
<organism evidence="4 5">
    <name type="scientific">Anaerosolibacter carboniphilus</name>
    <dbReference type="NCBI Taxonomy" id="1417629"/>
    <lineage>
        <taxon>Bacteria</taxon>
        <taxon>Bacillati</taxon>
        <taxon>Bacillota</taxon>
        <taxon>Clostridia</taxon>
        <taxon>Peptostreptococcales</taxon>
        <taxon>Thermotaleaceae</taxon>
        <taxon>Anaerosolibacter</taxon>
    </lineage>
</organism>
<dbReference type="PIRSF" id="PIRSF015626">
    <property type="entry name" value="FdhD"/>
    <property type="match status" value="1"/>
</dbReference>
<dbReference type="GO" id="GO:0097163">
    <property type="term" value="F:sulfur carrier activity"/>
    <property type="evidence" value="ECO:0007669"/>
    <property type="project" value="UniProtKB-UniRule"/>
</dbReference>
<comment type="similarity">
    <text evidence="3">Belongs to the FdhD family.</text>
</comment>
<keyword evidence="2 3" id="KW-0501">Molybdenum cofactor biosynthesis</keyword>
<dbReference type="HAMAP" id="MF_00187">
    <property type="entry name" value="FdhD"/>
    <property type="match status" value="1"/>
</dbReference>
<dbReference type="NCBIfam" id="TIGR00129">
    <property type="entry name" value="fdhD_narQ"/>
    <property type="match status" value="1"/>
</dbReference>
<evidence type="ECO:0000256" key="3">
    <source>
        <dbReference type="HAMAP-Rule" id="MF_00187"/>
    </source>
</evidence>
<keyword evidence="5" id="KW-1185">Reference proteome</keyword>
<dbReference type="Gene3D" id="3.10.20.10">
    <property type="match status" value="1"/>
</dbReference>
<evidence type="ECO:0000313" key="4">
    <source>
        <dbReference type="EMBL" id="MBB6215177.1"/>
    </source>
</evidence>
<dbReference type="AlphaFoldDB" id="A0A841KP13"/>
<dbReference type="PANTHER" id="PTHR30592:SF1">
    <property type="entry name" value="SULFUR CARRIER PROTEIN FDHD"/>
    <property type="match status" value="1"/>
</dbReference>
<dbReference type="InterPro" id="IPR003786">
    <property type="entry name" value="FdhD"/>
</dbReference>
<keyword evidence="1 3" id="KW-0963">Cytoplasm</keyword>
<protein>
    <recommendedName>
        <fullName evidence="3">Sulfur carrier protein FdhD</fullName>
    </recommendedName>
</protein>
<dbReference type="Proteomes" id="UP000579281">
    <property type="component" value="Unassembled WGS sequence"/>
</dbReference>
<proteinExistence type="inferred from homology"/>
<dbReference type="EMBL" id="JACHEN010000006">
    <property type="protein sequence ID" value="MBB6215177.1"/>
    <property type="molecule type" value="Genomic_DNA"/>
</dbReference>
<comment type="caution">
    <text evidence="4">The sequence shown here is derived from an EMBL/GenBank/DDBJ whole genome shotgun (WGS) entry which is preliminary data.</text>
</comment>
<accession>A0A841KP13</accession>
<dbReference type="RefSeq" id="WP_184309244.1">
    <property type="nucleotide sequence ID" value="NZ_JACHEN010000006.1"/>
</dbReference>
<feature type="active site" description="Cysteine persulfide intermediate" evidence="3">
    <location>
        <position position="105"/>
    </location>
</feature>
<dbReference type="GO" id="GO:0016783">
    <property type="term" value="F:sulfurtransferase activity"/>
    <property type="evidence" value="ECO:0007669"/>
    <property type="project" value="InterPro"/>
</dbReference>
<evidence type="ECO:0000256" key="1">
    <source>
        <dbReference type="ARBA" id="ARBA00022490"/>
    </source>
</evidence>
<reference evidence="4 5" key="1">
    <citation type="submission" date="2020-08" db="EMBL/GenBank/DDBJ databases">
        <title>Genomic Encyclopedia of Type Strains, Phase IV (KMG-IV): sequencing the most valuable type-strain genomes for metagenomic binning, comparative biology and taxonomic classification.</title>
        <authorList>
            <person name="Goeker M."/>
        </authorList>
    </citation>
    <scope>NUCLEOTIDE SEQUENCE [LARGE SCALE GENOMIC DNA]</scope>
    <source>
        <strain evidence="4 5">DSM 103526</strain>
    </source>
</reference>
<dbReference type="GO" id="GO:0005737">
    <property type="term" value="C:cytoplasm"/>
    <property type="evidence" value="ECO:0007669"/>
    <property type="project" value="UniProtKB-SubCell"/>
</dbReference>
<dbReference type="SUPFAM" id="SSF53927">
    <property type="entry name" value="Cytidine deaminase-like"/>
    <property type="match status" value="1"/>
</dbReference>
<comment type="subcellular location">
    <subcellularLocation>
        <location evidence="3">Cytoplasm</location>
    </subcellularLocation>
</comment>
<dbReference type="Pfam" id="PF02634">
    <property type="entry name" value="FdhD-NarQ"/>
    <property type="match status" value="1"/>
</dbReference>
<feature type="binding site" evidence="3">
    <location>
        <begin position="243"/>
        <end position="248"/>
    </location>
    <ligand>
        <name>Mo-bis(molybdopterin guanine dinucleotide)</name>
        <dbReference type="ChEBI" id="CHEBI:60539"/>
    </ligand>
</feature>
<dbReference type="PANTHER" id="PTHR30592">
    <property type="entry name" value="FORMATE DEHYDROGENASE"/>
    <property type="match status" value="1"/>
</dbReference>
<evidence type="ECO:0000256" key="2">
    <source>
        <dbReference type="ARBA" id="ARBA00023150"/>
    </source>
</evidence>
<sequence length="260" mass="28976">MEPIEKIWMKRYENEVLADIEDTVIKEYPLTIFLNGEELITLLCSPNALNYLAIGFLLSEGFAVVKEDILEIKTDETQGIIAVETRKKSELIKKLSGKRTITTGCGKGTTFYHVIDSFHSRIVKSSFEISPLEVLDLMKRFNKASELFQATGGVHSACLSDGKEIHLFHEDIGRHNAIDKIIGEAIWTGTSLNDKILITSGRISSEILIKAAKREIPMIISRSAPTNLVIQLGNELGITIIGFARGNRMNIYTAAHRVQC</sequence>
<evidence type="ECO:0000313" key="5">
    <source>
        <dbReference type="Proteomes" id="UP000579281"/>
    </source>
</evidence>
<comment type="function">
    <text evidence="3">Required for formate dehydrogenase (FDH) activity. Acts as a sulfur carrier protein that transfers sulfur from IscS to the molybdenum cofactor prior to its insertion into FDH.</text>
</comment>
<dbReference type="Gene3D" id="3.40.140.10">
    <property type="entry name" value="Cytidine Deaminase, domain 2"/>
    <property type="match status" value="1"/>
</dbReference>
<dbReference type="GO" id="GO:0006777">
    <property type="term" value="P:Mo-molybdopterin cofactor biosynthetic process"/>
    <property type="evidence" value="ECO:0007669"/>
    <property type="project" value="UniProtKB-UniRule"/>
</dbReference>